<keyword evidence="2" id="KW-1185">Reference proteome</keyword>
<geneLocation type="plasmid" evidence="2">
    <name>psj05684b</name>
</geneLocation>
<gene>
    <name evidence="1" type="ORF">SJ05684_b52860</name>
</gene>
<keyword evidence="1" id="KW-0614">Plasmid</keyword>
<evidence type="ECO:0000313" key="1">
    <source>
        <dbReference type="EMBL" id="ASY66268.1"/>
    </source>
</evidence>
<reference evidence="1 2" key="1">
    <citation type="submission" date="2017-08" db="EMBL/GenBank/DDBJ databases">
        <title>Multipartite genome sequences of Sinorhizobium species nodulating soybeans.</title>
        <authorList>
            <person name="Tian C.F."/>
        </authorList>
    </citation>
    <scope>NUCLEOTIDE SEQUENCE [LARGE SCALE GENOMIC DNA]</scope>
    <source>
        <strain evidence="1 2">CCBAU 05684</strain>
        <plasmid evidence="2">psj05684b</plasmid>
    </source>
</reference>
<proteinExistence type="predicted"/>
<dbReference type="KEGG" id="esj:SJ05684_b52860"/>
<dbReference type="EMBL" id="CP023068">
    <property type="protein sequence ID" value="ASY66268.1"/>
    <property type="molecule type" value="Genomic_DNA"/>
</dbReference>
<dbReference type="AlphaFoldDB" id="A0A249PK18"/>
<dbReference type="Proteomes" id="UP000217211">
    <property type="component" value="Plasmid pSJ05684b"/>
</dbReference>
<protein>
    <submittedName>
        <fullName evidence="1">Uncharacterized protein</fullName>
    </submittedName>
</protein>
<accession>A0A249PK18</accession>
<name>A0A249PK18_9HYPH</name>
<sequence>MIVDGHRPFPDRCHVIQIYEISAHAPDPLPRHIGPAIWCDPKGRYEEFLDVGIPCRLRNNHPITPPKTTPSIADFTTCGSVRLDPMRGKILQI</sequence>
<evidence type="ECO:0000313" key="2">
    <source>
        <dbReference type="Proteomes" id="UP000217211"/>
    </source>
</evidence>
<organism evidence="1 2">
    <name type="scientific">Sinorhizobium sojae CCBAU 05684</name>
    <dbReference type="NCBI Taxonomy" id="716928"/>
    <lineage>
        <taxon>Bacteria</taxon>
        <taxon>Pseudomonadati</taxon>
        <taxon>Pseudomonadota</taxon>
        <taxon>Alphaproteobacteria</taxon>
        <taxon>Hyphomicrobiales</taxon>
        <taxon>Rhizobiaceae</taxon>
        <taxon>Sinorhizobium/Ensifer group</taxon>
        <taxon>Sinorhizobium</taxon>
    </lineage>
</organism>